<dbReference type="SUPFAM" id="SSF55658">
    <property type="entry name" value="L9 N-domain-like"/>
    <property type="match status" value="1"/>
</dbReference>
<evidence type="ECO:0000256" key="7">
    <source>
        <dbReference type="HAMAP-Rule" id="MF_00503"/>
    </source>
</evidence>
<evidence type="ECO:0000256" key="1">
    <source>
        <dbReference type="ARBA" id="ARBA00010605"/>
    </source>
</evidence>
<keyword evidence="10" id="KW-1185">Reference proteome</keyword>
<proteinExistence type="inferred from homology"/>
<dbReference type="Pfam" id="PF03948">
    <property type="entry name" value="Ribosomal_L9_C"/>
    <property type="match status" value="1"/>
</dbReference>
<reference evidence="9" key="1">
    <citation type="submission" date="2019-02" db="EMBL/GenBank/DDBJ databases">
        <authorList>
            <person name="Li S.-H."/>
        </authorList>
    </citation>
    <scope>NUCLEOTIDE SEQUENCE</scope>
    <source>
        <strain evidence="9">IMCC14734</strain>
    </source>
</reference>
<dbReference type="Proteomes" id="UP001143362">
    <property type="component" value="Unassembled WGS sequence"/>
</dbReference>
<evidence type="ECO:0000256" key="2">
    <source>
        <dbReference type="ARBA" id="ARBA00022730"/>
    </source>
</evidence>
<dbReference type="InterPro" id="IPR000244">
    <property type="entry name" value="Ribosomal_bL9"/>
</dbReference>
<comment type="similarity">
    <text evidence="1 7">Belongs to the bacterial ribosomal protein bL9 family.</text>
</comment>
<dbReference type="Gene3D" id="3.10.430.100">
    <property type="entry name" value="Ribosomal protein L9, C-terminal domain"/>
    <property type="match status" value="1"/>
</dbReference>
<dbReference type="RefSeq" id="WP_279246795.1">
    <property type="nucleotide sequence ID" value="NZ_SHNN01000004.1"/>
</dbReference>
<dbReference type="EMBL" id="SHNN01000004">
    <property type="protein sequence ID" value="MCX2982765.1"/>
    <property type="molecule type" value="Genomic_DNA"/>
</dbReference>
<evidence type="ECO:0000313" key="9">
    <source>
        <dbReference type="EMBL" id="MCX2982765.1"/>
    </source>
</evidence>
<dbReference type="HAMAP" id="MF_00503">
    <property type="entry name" value="Ribosomal_bL9"/>
    <property type="match status" value="1"/>
</dbReference>
<accession>A0ABT3TKC8</accession>
<evidence type="ECO:0000256" key="3">
    <source>
        <dbReference type="ARBA" id="ARBA00022884"/>
    </source>
</evidence>
<comment type="function">
    <text evidence="7">Binds to the 23S rRNA.</text>
</comment>
<dbReference type="InterPro" id="IPR009027">
    <property type="entry name" value="Ribosomal_bL9/RNase_H1_N"/>
</dbReference>
<gene>
    <name evidence="7" type="primary">rplI</name>
    <name evidence="9" type="ORF">EYC98_18030</name>
</gene>
<dbReference type="GO" id="GO:0005840">
    <property type="term" value="C:ribosome"/>
    <property type="evidence" value="ECO:0007669"/>
    <property type="project" value="UniProtKB-KW"/>
</dbReference>
<dbReference type="PANTHER" id="PTHR21368">
    <property type="entry name" value="50S RIBOSOMAL PROTEIN L9"/>
    <property type="match status" value="1"/>
</dbReference>
<evidence type="ECO:0000313" key="10">
    <source>
        <dbReference type="Proteomes" id="UP001143362"/>
    </source>
</evidence>
<keyword evidence="4 7" id="KW-0689">Ribosomal protein</keyword>
<keyword evidence="5 7" id="KW-0687">Ribonucleoprotein</keyword>
<dbReference type="InterPro" id="IPR020069">
    <property type="entry name" value="Ribosomal_bL9_C"/>
</dbReference>
<dbReference type="InterPro" id="IPR020070">
    <property type="entry name" value="Ribosomal_bL9_N"/>
</dbReference>
<dbReference type="Pfam" id="PF01281">
    <property type="entry name" value="Ribosomal_L9_N"/>
    <property type="match status" value="1"/>
</dbReference>
<organism evidence="9 10">
    <name type="scientific">Candidatus Litorirhabdus singularis</name>
    <dbReference type="NCBI Taxonomy" id="2518993"/>
    <lineage>
        <taxon>Bacteria</taxon>
        <taxon>Pseudomonadati</taxon>
        <taxon>Pseudomonadota</taxon>
        <taxon>Gammaproteobacteria</taxon>
        <taxon>Cellvibrionales</taxon>
        <taxon>Halieaceae</taxon>
        <taxon>Candidatus Litorirhabdus</taxon>
    </lineage>
</organism>
<protein>
    <recommendedName>
        <fullName evidence="6 7">Large ribosomal subunit protein bL9</fullName>
    </recommendedName>
</protein>
<evidence type="ECO:0000256" key="4">
    <source>
        <dbReference type="ARBA" id="ARBA00022980"/>
    </source>
</evidence>
<dbReference type="Gene3D" id="3.40.5.10">
    <property type="entry name" value="Ribosomal protein L9, N-terminal domain"/>
    <property type="match status" value="1"/>
</dbReference>
<sequence>MDVILLENIGKLGDLGDRVTVKPGYGRNFLIPQGKAVPATAANVETFEARRAELEAAAAETVAAAEVRAGKLADLGQITIEANAGEEGKLFGSVGTKDIADAITAAGVEISKAEVRLPDGALRDLGEFEVSIHLHSAVNAVVNLAIIAE</sequence>
<dbReference type="InterPro" id="IPR020594">
    <property type="entry name" value="Ribosomal_bL9_bac/chp"/>
</dbReference>
<dbReference type="InterPro" id="IPR036791">
    <property type="entry name" value="Ribosomal_bL9_C_sf"/>
</dbReference>
<dbReference type="NCBIfam" id="TIGR00158">
    <property type="entry name" value="L9"/>
    <property type="match status" value="1"/>
</dbReference>
<keyword evidence="2 7" id="KW-0699">rRNA-binding</keyword>
<keyword evidence="3 7" id="KW-0694">RNA-binding</keyword>
<dbReference type="PROSITE" id="PS00651">
    <property type="entry name" value="RIBOSOMAL_L9"/>
    <property type="match status" value="1"/>
</dbReference>
<evidence type="ECO:0000259" key="8">
    <source>
        <dbReference type="PROSITE" id="PS00651"/>
    </source>
</evidence>
<evidence type="ECO:0000256" key="6">
    <source>
        <dbReference type="ARBA" id="ARBA00035292"/>
    </source>
</evidence>
<dbReference type="InterPro" id="IPR036935">
    <property type="entry name" value="Ribosomal_bL9_N_sf"/>
</dbReference>
<feature type="domain" description="Ribosomal protein L9" evidence="8">
    <location>
        <begin position="13"/>
        <end position="40"/>
    </location>
</feature>
<comment type="caution">
    <text evidence="9">The sequence shown here is derived from an EMBL/GenBank/DDBJ whole genome shotgun (WGS) entry which is preliminary data.</text>
</comment>
<evidence type="ECO:0000256" key="5">
    <source>
        <dbReference type="ARBA" id="ARBA00023274"/>
    </source>
</evidence>
<name>A0ABT3TKC8_9GAMM</name>
<dbReference type="SUPFAM" id="SSF55653">
    <property type="entry name" value="Ribosomal protein L9 C-domain"/>
    <property type="match status" value="1"/>
</dbReference>